<dbReference type="GO" id="GO:0140359">
    <property type="term" value="F:ABC-type transporter activity"/>
    <property type="evidence" value="ECO:0007669"/>
    <property type="project" value="InterPro"/>
</dbReference>
<evidence type="ECO:0000313" key="14">
    <source>
        <dbReference type="Proteomes" id="UP000824596"/>
    </source>
</evidence>
<dbReference type="PROSITE" id="PS50893">
    <property type="entry name" value="ABC_TRANSPORTER_2"/>
    <property type="match status" value="2"/>
</dbReference>
<dbReference type="Proteomes" id="UP000824596">
    <property type="component" value="Unassembled WGS sequence"/>
</dbReference>
<evidence type="ECO:0000256" key="11">
    <source>
        <dbReference type="SAM" id="Phobius"/>
    </source>
</evidence>
<evidence type="ECO:0000256" key="5">
    <source>
        <dbReference type="ARBA" id="ARBA00022737"/>
    </source>
</evidence>
<dbReference type="InterPro" id="IPR027417">
    <property type="entry name" value="P-loop_NTPase"/>
</dbReference>
<feature type="transmembrane region" description="Helical" evidence="11">
    <location>
        <begin position="227"/>
        <end position="248"/>
    </location>
</feature>
<dbReference type="PROSITE" id="PS00211">
    <property type="entry name" value="ABC_TRANSPORTER_1"/>
    <property type="match status" value="2"/>
</dbReference>
<keyword evidence="5" id="KW-0677">Repeat</keyword>
<keyword evidence="9 11" id="KW-0472">Membrane</keyword>
<dbReference type="Gene3D" id="3.40.50.300">
    <property type="entry name" value="P-loop containing nucleotide triphosphate hydrolases"/>
    <property type="match status" value="2"/>
</dbReference>
<dbReference type="SMART" id="SM00382">
    <property type="entry name" value="AAA"/>
    <property type="match status" value="2"/>
</dbReference>
<evidence type="ECO:0000313" key="13">
    <source>
        <dbReference type="EMBL" id="KAH0960978.1"/>
    </source>
</evidence>
<proteinExistence type="inferred from homology"/>
<reference evidence="13" key="1">
    <citation type="submission" date="2021-09" db="EMBL/GenBank/DDBJ databases">
        <title>A high-quality genome of the endoparasitic fungus Hirsutella rhossiliensis with a comparison of Hirsutella genomes reveals transposable elements contributing to genome size variation.</title>
        <authorList>
            <person name="Lin R."/>
            <person name="Jiao Y."/>
            <person name="Sun X."/>
            <person name="Ling J."/>
            <person name="Xie B."/>
            <person name="Cheng X."/>
        </authorList>
    </citation>
    <scope>NUCLEOTIDE SEQUENCE</scope>
    <source>
        <strain evidence="13">HR02</strain>
    </source>
</reference>
<feature type="transmembrane region" description="Helical" evidence="11">
    <location>
        <begin position="308"/>
        <end position="333"/>
    </location>
</feature>
<sequence length="1579" mass="168520">MDLFRQTRTLAAKTLSIILTRHAATTIYSALVLPALACVYLGLGQNFNQPNAEFGIGSPRDIRPLADALAGAAASTGRRTVALVNGGHSGGAIDGVIDSLAETVAAAGQQATRLASEEELSYLCRPSPRGTSSCFGAVVFRSSPREGEARIWNYTLRADPALGSGFRAARDDNDAPIYVLPLQHAVDAAIAGSSLPAGAREYGYTAETEDERRAGLRRAYQSSFIDYLGVGFAIALIGVCYHMPGLIATERESGMSQLIDAMMPVSAAWHRQFARLASHHGAFTLAYMPGWLIAAIICRVMIWRNTSYGTLVVFFLLGGLAITSMSLLAASFFRKAQLSGVVTTVAWIALALLAQALPAAGTAAVAILSALFTPCTFVFFITSVARYEREGQASDLARPPPGSPWNLPPVVLWIFLIAQALLYPVLAAYLERALHGVTTGVRHTSLRRSQAAAAGDDVVRVDNITKVYRPGLLRRFFSFVSSPRPEVVAVDGLTLTAKKGQILALLGANGSGKSTSLDIIAGITNFTNGNVSVDASGGLGVAPQKNVLWDELTVEEHIGIFNQLKSPSKQGSREETRVLIDAIGLGQKAQAQAKTLSGGQKRKLQLGMMLTGGSSVCCVDEVSSGLDPLSRKKVWDILLSERGKRTIIMTTHFLDEADLLADNIAILSKGTLRAEGPSAHLKNTLGAGYRIHVLDTPEAANQQPPLVAGVECKAGPGAVTYVAPSSSLAADVIGALEARCIPYKFSGPTIEDVFLNLADEARSEKSHGYSHRGSPISAPSEEPAGQDKTLGTSSCAQGLLPGRPVGLGKQIGIFLRKRFVILRSNWIPYVAAFLIPIIAAAVTQILVRGEHAVGCSPFIGSNVADLFKPLRVLGGAAANSDASLVSNSTLKLVDSIGSFDAFIQHNRSSVVPGGWWLGDDAGSVPTLAYRADNFSMHAAVMSQSFLNTMIANETIAATYSAFDSSVAPSTARFLQLAVYFALACSVFPGLFGLYPSTERRMQIRALQYSSGARVLPVWAAHLVFDFSIMLVSMAVAATIFDTTSDVWYHLEYLFPIFMLYGLVSILVAYLFSLVCSSSLAAFAATSVFQGVGFAVYLVAFLYIQTYSPSSATDRNVLIGHWIISAVFPSGSLIRAFFVALNTFSASCDGDQLRAYPGAILAYGGPVLYLSVQAIFLFLLVLWLETGGGKYTGESTPRSKEVDDAEVASDVAWVDDPSDNTQGLRVAHLTRAFGKHTAVDNVTFRVQHGEIFALLGPNGAGKSTTISLIRGDIAPGRRGGDVFIENASIVRNRTLARQNLGVCPQFDAIDSMTVVGHLEHFARIRGIADVDRQVRAVLQAVGLDAYADVLAHTLSGGNKRKLSLAMALTGNPSVILLDEPSSGLDAAAKRIMWRTLESIAPGRSILLTTHSMEEADALASRAGIMARRMLAIGAPDSLRRRFGDALHVHLVSKTAPHSSSEEMDRLRSWVLGTFPGAEIEQETLHGQLRFAVPPSAVLKQQAEAAGQGAGTGEAGSAMGRLLIILEENKNALGILHHSVSPTTLTQVFLAIVGQQAAAEEDCRKGAMQEKPWWRKNIWGF</sequence>
<feature type="transmembrane region" description="Helical" evidence="11">
    <location>
        <begin position="973"/>
        <end position="994"/>
    </location>
</feature>
<protein>
    <submittedName>
        <fullName evidence="13">ABC transporter domain-containing protein</fullName>
    </submittedName>
</protein>
<keyword evidence="8 11" id="KW-1133">Transmembrane helix</keyword>
<dbReference type="OrthoDB" id="8061355at2759"/>
<keyword evidence="3" id="KW-0813">Transport</keyword>
<dbReference type="EMBL" id="JAIZPD010000009">
    <property type="protein sequence ID" value="KAH0960978.1"/>
    <property type="molecule type" value="Genomic_DNA"/>
</dbReference>
<evidence type="ECO:0000256" key="9">
    <source>
        <dbReference type="ARBA" id="ARBA00023136"/>
    </source>
</evidence>
<feature type="transmembrane region" description="Helical" evidence="11">
    <location>
        <begin position="1079"/>
        <end position="1103"/>
    </location>
</feature>
<dbReference type="InterPro" id="IPR003593">
    <property type="entry name" value="AAA+_ATPase"/>
</dbReference>
<feature type="domain" description="ABC transporter" evidence="12">
    <location>
        <begin position="1223"/>
        <end position="1450"/>
    </location>
</feature>
<name>A0A9P8SFI7_9HYPO</name>
<dbReference type="RefSeq" id="XP_044718491.1">
    <property type="nucleotide sequence ID" value="XM_044866602.1"/>
</dbReference>
<feature type="transmembrane region" description="Helical" evidence="11">
    <location>
        <begin position="281"/>
        <end position="302"/>
    </location>
</feature>
<keyword evidence="6" id="KW-0547">Nucleotide-binding</keyword>
<accession>A0A9P8SFI7</accession>
<dbReference type="GeneID" id="68357260"/>
<dbReference type="PANTHER" id="PTHR19229:SF36">
    <property type="entry name" value="ATP-BINDING CASSETTE SUB-FAMILY A MEMBER 2"/>
    <property type="match status" value="1"/>
</dbReference>
<dbReference type="InterPro" id="IPR003439">
    <property type="entry name" value="ABC_transporter-like_ATP-bd"/>
</dbReference>
<dbReference type="GO" id="GO:0005319">
    <property type="term" value="F:lipid transporter activity"/>
    <property type="evidence" value="ECO:0007669"/>
    <property type="project" value="TreeGrafter"/>
</dbReference>
<keyword evidence="14" id="KW-1185">Reference proteome</keyword>
<evidence type="ECO:0000256" key="6">
    <source>
        <dbReference type="ARBA" id="ARBA00022741"/>
    </source>
</evidence>
<evidence type="ECO:0000256" key="1">
    <source>
        <dbReference type="ARBA" id="ARBA00004141"/>
    </source>
</evidence>
<dbReference type="InterPro" id="IPR026082">
    <property type="entry name" value="ABCA"/>
</dbReference>
<keyword evidence="7" id="KW-0067">ATP-binding</keyword>
<dbReference type="GO" id="GO:0016020">
    <property type="term" value="C:membrane"/>
    <property type="evidence" value="ECO:0007669"/>
    <property type="project" value="UniProtKB-SubCell"/>
</dbReference>
<evidence type="ECO:0000256" key="8">
    <source>
        <dbReference type="ARBA" id="ARBA00022989"/>
    </source>
</evidence>
<organism evidence="13 14">
    <name type="scientific">Hirsutella rhossiliensis</name>
    <dbReference type="NCBI Taxonomy" id="111463"/>
    <lineage>
        <taxon>Eukaryota</taxon>
        <taxon>Fungi</taxon>
        <taxon>Dikarya</taxon>
        <taxon>Ascomycota</taxon>
        <taxon>Pezizomycotina</taxon>
        <taxon>Sordariomycetes</taxon>
        <taxon>Hypocreomycetidae</taxon>
        <taxon>Hypocreales</taxon>
        <taxon>Ophiocordycipitaceae</taxon>
        <taxon>Hirsutella</taxon>
    </lineage>
</organism>
<gene>
    <name evidence="13" type="ORF">HRG_08131</name>
</gene>
<dbReference type="Pfam" id="PF00005">
    <property type="entry name" value="ABC_tran"/>
    <property type="match status" value="2"/>
</dbReference>
<evidence type="ECO:0000256" key="3">
    <source>
        <dbReference type="ARBA" id="ARBA00022448"/>
    </source>
</evidence>
<comment type="subcellular location">
    <subcellularLocation>
        <location evidence="1">Membrane</location>
        <topology evidence="1">Multi-pass membrane protein</topology>
    </subcellularLocation>
</comment>
<feature type="transmembrane region" description="Helical" evidence="11">
    <location>
        <begin position="1160"/>
        <end position="1183"/>
    </location>
</feature>
<evidence type="ECO:0000256" key="7">
    <source>
        <dbReference type="ARBA" id="ARBA00022840"/>
    </source>
</evidence>
<comment type="similarity">
    <text evidence="2">Belongs to the ABC transporter superfamily. ABCA family.</text>
</comment>
<feature type="transmembrane region" description="Helical" evidence="11">
    <location>
        <begin position="23"/>
        <end position="43"/>
    </location>
</feature>
<dbReference type="GO" id="GO:0016887">
    <property type="term" value="F:ATP hydrolysis activity"/>
    <property type="evidence" value="ECO:0007669"/>
    <property type="project" value="InterPro"/>
</dbReference>
<evidence type="ECO:0000259" key="12">
    <source>
        <dbReference type="PROSITE" id="PS50893"/>
    </source>
</evidence>
<feature type="transmembrane region" description="Helical" evidence="11">
    <location>
        <begin position="1015"/>
        <end position="1040"/>
    </location>
</feature>
<dbReference type="InterPro" id="IPR013525">
    <property type="entry name" value="ABC2_TM"/>
</dbReference>
<feature type="region of interest" description="Disordered" evidence="10">
    <location>
        <begin position="766"/>
        <end position="791"/>
    </location>
</feature>
<dbReference type="PANTHER" id="PTHR19229">
    <property type="entry name" value="ATP-BINDING CASSETTE TRANSPORTER SUBFAMILY A ABCA"/>
    <property type="match status" value="1"/>
</dbReference>
<keyword evidence="4 11" id="KW-0812">Transmembrane</keyword>
<dbReference type="Pfam" id="PF12698">
    <property type="entry name" value="ABC2_membrane_3"/>
    <property type="match status" value="1"/>
</dbReference>
<feature type="transmembrane region" description="Helical" evidence="11">
    <location>
        <begin position="345"/>
        <end position="372"/>
    </location>
</feature>
<dbReference type="SUPFAM" id="SSF52540">
    <property type="entry name" value="P-loop containing nucleoside triphosphate hydrolases"/>
    <property type="match status" value="2"/>
</dbReference>
<feature type="transmembrane region" description="Helical" evidence="11">
    <location>
        <begin position="1118"/>
        <end position="1140"/>
    </location>
</feature>
<feature type="transmembrane region" description="Helical" evidence="11">
    <location>
        <begin position="410"/>
        <end position="430"/>
    </location>
</feature>
<evidence type="ECO:0000256" key="2">
    <source>
        <dbReference type="ARBA" id="ARBA00008869"/>
    </source>
</evidence>
<feature type="transmembrane region" description="Helical" evidence="11">
    <location>
        <begin position="826"/>
        <end position="847"/>
    </location>
</feature>
<dbReference type="InterPro" id="IPR017871">
    <property type="entry name" value="ABC_transporter-like_CS"/>
</dbReference>
<dbReference type="GO" id="GO:0005524">
    <property type="term" value="F:ATP binding"/>
    <property type="evidence" value="ECO:0007669"/>
    <property type="project" value="UniProtKB-KW"/>
</dbReference>
<evidence type="ECO:0000256" key="10">
    <source>
        <dbReference type="SAM" id="MobiDB-lite"/>
    </source>
</evidence>
<evidence type="ECO:0000256" key="4">
    <source>
        <dbReference type="ARBA" id="ARBA00022692"/>
    </source>
</evidence>
<comment type="caution">
    <text evidence="13">The sequence shown here is derived from an EMBL/GenBank/DDBJ whole genome shotgun (WGS) entry which is preliminary data.</text>
</comment>
<dbReference type="FunFam" id="3.40.50.300:FF:001345">
    <property type="entry name" value="Related to ABC transporter"/>
    <property type="match status" value="1"/>
</dbReference>
<feature type="transmembrane region" description="Helical" evidence="11">
    <location>
        <begin position="1052"/>
        <end position="1072"/>
    </location>
</feature>
<dbReference type="CDD" id="cd03263">
    <property type="entry name" value="ABC_subfamily_A"/>
    <property type="match status" value="2"/>
</dbReference>
<feature type="domain" description="ABC transporter" evidence="12">
    <location>
        <begin position="459"/>
        <end position="694"/>
    </location>
</feature>